<sequence length="189" mass="19807">MADVSTLPPRLSPVAGLFAQTVSDASAGVTIAARVMDQVQIDCRPERTADVALPLPAPGRAVSVDGLRLLNLAPGRWMALSAGPDDLMALLRERCGGAALVDQSHGRTTLRLSGPRARDVLAGGTGIDLHPRAFAEDRVASTALFHVPVTLDRRLGTATFDLHMARGYAHSLAERLIAAGRQYGVAVGA</sequence>
<dbReference type="Gene3D" id="3.30.1360.120">
    <property type="entry name" value="Probable tRNA modification gtpase trme, domain 1"/>
    <property type="match status" value="1"/>
</dbReference>
<proteinExistence type="predicted"/>
<keyword evidence="3" id="KW-1185">Reference proteome</keyword>
<dbReference type="Proteomes" id="UP000198615">
    <property type="component" value="Unassembled WGS sequence"/>
</dbReference>
<evidence type="ECO:0000259" key="1">
    <source>
        <dbReference type="Pfam" id="PF01571"/>
    </source>
</evidence>
<dbReference type="EMBL" id="FNBW01000009">
    <property type="protein sequence ID" value="SDG01430.1"/>
    <property type="molecule type" value="Genomic_DNA"/>
</dbReference>
<name>A0A8G2EVU7_9PROT</name>
<dbReference type="InterPro" id="IPR027266">
    <property type="entry name" value="TrmE/GcvT-like"/>
</dbReference>
<dbReference type="InterPro" id="IPR006222">
    <property type="entry name" value="GCVT_N"/>
</dbReference>
<feature type="domain" description="GCVT N-terminal" evidence="1">
    <location>
        <begin position="81"/>
        <end position="186"/>
    </location>
</feature>
<dbReference type="RefSeq" id="WP_051244644.1">
    <property type="nucleotide sequence ID" value="NZ_FNBW01000009.1"/>
</dbReference>
<reference evidence="2 3" key="1">
    <citation type="submission" date="2016-10" db="EMBL/GenBank/DDBJ databases">
        <authorList>
            <person name="Varghese N."/>
            <person name="Submissions S."/>
        </authorList>
    </citation>
    <scope>NUCLEOTIDE SEQUENCE [LARGE SCALE GENOMIC DNA]</scope>
    <source>
        <strain evidence="2 3">DSM 18839</strain>
    </source>
</reference>
<accession>A0A8G2EVU7</accession>
<gene>
    <name evidence="2" type="ORF">SAMN05660686_03037</name>
</gene>
<dbReference type="SUPFAM" id="SSF103025">
    <property type="entry name" value="Folate-binding domain"/>
    <property type="match status" value="1"/>
</dbReference>
<dbReference type="Gene3D" id="3.30.70.1520">
    <property type="entry name" value="Heterotetrameric sarcosine oxidase"/>
    <property type="match status" value="1"/>
</dbReference>
<protein>
    <submittedName>
        <fullName evidence="2">Sarcosine oxidase, gamma subunit family, heterotetrameric form</fullName>
    </submittedName>
</protein>
<dbReference type="Pfam" id="PF01571">
    <property type="entry name" value="GCV_T"/>
    <property type="match status" value="1"/>
</dbReference>
<evidence type="ECO:0000313" key="3">
    <source>
        <dbReference type="Proteomes" id="UP000198615"/>
    </source>
</evidence>
<comment type="caution">
    <text evidence="2">The sequence shown here is derived from an EMBL/GenBank/DDBJ whole genome shotgun (WGS) entry which is preliminary data.</text>
</comment>
<evidence type="ECO:0000313" key="2">
    <source>
        <dbReference type="EMBL" id="SDG01430.1"/>
    </source>
</evidence>
<organism evidence="2 3">
    <name type="scientific">Thalassobaculum litoreum DSM 18839</name>
    <dbReference type="NCBI Taxonomy" id="1123362"/>
    <lineage>
        <taxon>Bacteria</taxon>
        <taxon>Pseudomonadati</taxon>
        <taxon>Pseudomonadota</taxon>
        <taxon>Alphaproteobacteria</taxon>
        <taxon>Rhodospirillales</taxon>
        <taxon>Thalassobaculaceae</taxon>
        <taxon>Thalassobaculum</taxon>
    </lineage>
</organism>
<dbReference type="OrthoDB" id="8098081at2"/>
<dbReference type="AlphaFoldDB" id="A0A8G2EVU7"/>